<dbReference type="InterPro" id="IPR054734">
    <property type="entry name" value="PqqF-like_C_4"/>
</dbReference>
<reference evidence="14" key="1">
    <citation type="journal article" date="2020" name="bioRxiv">
        <title>Hybrid origin of Populus tomentosa Carr. identified through genome sequencing and phylogenomic analysis.</title>
        <authorList>
            <person name="An X."/>
            <person name="Gao K."/>
            <person name="Chen Z."/>
            <person name="Li J."/>
            <person name="Yang X."/>
            <person name="Yang X."/>
            <person name="Zhou J."/>
            <person name="Guo T."/>
            <person name="Zhao T."/>
            <person name="Huang S."/>
            <person name="Miao D."/>
            <person name="Khan W.U."/>
            <person name="Rao P."/>
            <person name="Ye M."/>
            <person name="Lei B."/>
            <person name="Liao W."/>
            <person name="Wang J."/>
            <person name="Ji L."/>
            <person name="Li Y."/>
            <person name="Guo B."/>
            <person name="Mustafa N.S."/>
            <person name="Li S."/>
            <person name="Yun Q."/>
            <person name="Keller S.R."/>
            <person name="Mao J."/>
            <person name="Zhang R."/>
            <person name="Strauss S.H."/>
        </authorList>
    </citation>
    <scope>NUCLEOTIDE SEQUENCE</scope>
    <source>
        <strain evidence="14">GM15</strain>
        <tissue evidence="14">Leaf</tissue>
    </source>
</reference>
<dbReference type="PROSITE" id="PS00143">
    <property type="entry name" value="INSULINASE"/>
    <property type="match status" value="1"/>
</dbReference>
<evidence type="ECO:0000259" key="13">
    <source>
        <dbReference type="Pfam" id="PF22456"/>
    </source>
</evidence>
<feature type="domain" description="Coenzyme PQQ synthesis protein F-like C-terminal lobe" evidence="13">
    <location>
        <begin position="936"/>
        <end position="1035"/>
    </location>
</feature>
<dbReference type="Pfam" id="PF00675">
    <property type="entry name" value="Peptidase_M16"/>
    <property type="match status" value="1"/>
</dbReference>
<keyword evidence="6" id="KW-0862">Zinc</keyword>
<dbReference type="GO" id="GO:0046872">
    <property type="term" value="F:metal ion binding"/>
    <property type="evidence" value="ECO:0007669"/>
    <property type="project" value="UniProtKB-KW"/>
</dbReference>
<dbReference type="InterPro" id="IPR007863">
    <property type="entry name" value="Peptidase_M16_C"/>
</dbReference>
<feature type="domain" description="Peptidase M16 middle/third" evidence="12">
    <location>
        <begin position="553"/>
        <end position="824"/>
    </location>
</feature>
<comment type="similarity">
    <text evidence="2 8">Belongs to the peptidase M16 family.</text>
</comment>
<evidence type="ECO:0000256" key="6">
    <source>
        <dbReference type="ARBA" id="ARBA00022833"/>
    </source>
</evidence>
<keyword evidence="15" id="KW-1185">Reference proteome</keyword>
<evidence type="ECO:0000256" key="8">
    <source>
        <dbReference type="RuleBase" id="RU004447"/>
    </source>
</evidence>
<dbReference type="InterPro" id="IPR050626">
    <property type="entry name" value="Peptidase_M16"/>
</dbReference>
<evidence type="ECO:0000259" key="11">
    <source>
        <dbReference type="Pfam" id="PF05193"/>
    </source>
</evidence>
<dbReference type="OrthoDB" id="952271at2759"/>
<gene>
    <name evidence="14" type="ORF">POTOM_044763</name>
</gene>
<keyword evidence="4" id="KW-0479">Metal-binding</keyword>
<dbReference type="InterPro" id="IPR011765">
    <property type="entry name" value="Pept_M16_N"/>
</dbReference>
<dbReference type="InterPro" id="IPR032632">
    <property type="entry name" value="Peptidase_M16_M"/>
</dbReference>
<evidence type="ECO:0000256" key="1">
    <source>
        <dbReference type="ARBA" id="ARBA00001947"/>
    </source>
</evidence>
<keyword evidence="7" id="KW-0482">Metalloprotease</keyword>
<dbReference type="FunFam" id="3.30.830.10:FF:000030">
    <property type="entry name" value="Insulin-degrading enzyme"/>
    <property type="match status" value="1"/>
</dbReference>
<evidence type="ECO:0000256" key="3">
    <source>
        <dbReference type="ARBA" id="ARBA00022670"/>
    </source>
</evidence>
<keyword evidence="3" id="KW-0645">Protease</keyword>
<comment type="cofactor">
    <cofactor evidence="1">
        <name>Zn(2+)</name>
        <dbReference type="ChEBI" id="CHEBI:29105"/>
    </cofactor>
</comment>
<evidence type="ECO:0000256" key="9">
    <source>
        <dbReference type="SAM" id="MobiDB-lite"/>
    </source>
</evidence>
<dbReference type="InterPro" id="IPR001431">
    <property type="entry name" value="Pept_M16_Zn_BS"/>
</dbReference>
<dbReference type="GO" id="GO:0006508">
    <property type="term" value="P:proteolysis"/>
    <property type="evidence" value="ECO:0007669"/>
    <property type="project" value="UniProtKB-KW"/>
</dbReference>
<name>A0A8X8CFK6_POPTO</name>
<evidence type="ECO:0008006" key="16">
    <source>
        <dbReference type="Google" id="ProtNLM"/>
    </source>
</evidence>
<evidence type="ECO:0000256" key="2">
    <source>
        <dbReference type="ARBA" id="ARBA00007261"/>
    </source>
</evidence>
<protein>
    <recommendedName>
        <fullName evidence="16">Nardilysin-like</fullName>
    </recommendedName>
</protein>
<dbReference type="Pfam" id="PF22456">
    <property type="entry name" value="PqqF-like_C_4"/>
    <property type="match status" value="1"/>
</dbReference>
<dbReference type="FunFam" id="3.30.830.10:FF:000003">
    <property type="entry name" value="Insulin-degrading enzyme"/>
    <property type="match status" value="1"/>
</dbReference>
<feature type="compositionally biased region" description="Acidic residues" evidence="9">
    <location>
        <begin position="97"/>
        <end position="138"/>
    </location>
</feature>
<evidence type="ECO:0000256" key="4">
    <source>
        <dbReference type="ARBA" id="ARBA00022723"/>
    </source>
</evidence>
<feature type="domain" description="Peptidase M16 C-terminal" evidence="11">
    <location>
        <begin position="303"/>
        <end position="444"/>
    </location>
</feature>
<dbReference type="PANTHER" id="PTHR43690">
    <property type="entry name" value="NARDILYSIN"/>
    <property type="match status" value="1"/>
</dbReference>
<feature type="domain" description="Peptidase M16 N-terminal" evidence="10">
    <location>
        <begin position="147"/>
        <end position="276"/>
    </location>
</feature>
<organism evidence="14 15">
    <name type="scientific">Populus tomentosa</name>
    <name type="common">Chinese white poplar</name>
    <dbReference type="NCBI Taxonomy" id="118781"/>
    <lineage>
        <taxon>Eukaryota</taxon>
        <taxon>Viridiplantae</taxon>
        <taxon>Streptophyta</taxon>
        <taxon>Embryophyta</taxon>
        <taxon>Tracheophyta</taxon>
        <taxon>Spermatophyta</taxon>
        <taxon>Magnoliopsida</taxon>
        <taxon>eudicotyledons</taxon>
        <taxon>Gunneridae</taxon>
        <taxon>Pentapetalae</taxon>
        <taxon>rosids</taxon>
        <taxon>fabids</taxon>
        <taxon>Malpighiales</taxon>
        <taxon>Salicaceae</taxon>
        <taxon>Saliceae</taxon>
        <taxon>Populus</taxon>
    </lineage>
</organism>
<keyword evidence="5" id="KW-0378">Hydrolase</keyword>
<evidence type="ECO:0000256" key="7">
    <source>
        <dbReference type="ARBA" id="ARBA00023049"/>
    </source>
</evidence>
<accession>A0A8X8CFK6</accession>
<evidence type="ECO:0000259" key="10">
    <source>
        <dbReference type="Pfam" id="PF00675"/>
    </source>
</evidence>
<sequence>MLKIAAAFGVCKIVSPSFQKPLSLGITFSPQTQRKKERETMVALCVSRSDDVVIKSLNDKRLYRVIELENGLCALLVHDPEIYPDGVPDESGTVEYSENDVGEEEEEDDDDDDDDEEEEDDEEGEGEGEEEENSEGEEEKGKGGASSQTKKAAAAMCVAMGSFSDPAEAQGLAHFLEHMLFMGSEEFRDENEYDSYLSKHGGSSNAYTEAEHTCYHFEVKREFLKGALRRFSQFFVSPLMKSEAMEREVLAVDSEFNQVLQNDACRLQQLQCHTSGPGHPFNRFSWGNKKSLVDAMEKGLNLREHILKLYRDYYHGGLMKLVVIGGEPLDVLESWVTELFAKVRKGPQTKPKFQVEGPIWKAGLLYRLEAVKDVNILDLTWTLPCLHQEYLKKSEDYLAHLLGHEGKGSLHQLLKARGLATSLSAGVGDEGMHRSSLAYIFGMSIHLTDYGLEKVLSLSCLVYLEDFYFSALQCYSPHFLEDLEELLIFDIIGFVYQYLKLLRDVPPQQWIFKELQDIGNMEFRFAEEQPQDDYAAELAGLSLLSLAGIYLFVVCTTENLLVFPAENVIYCDYVYKIWDEKAIKRLLQFFTPENMRIDVVSKPSVKSQDLQCEPWFGSSYIEEAIPPSLIEIWRDPPEVDVSLHMPSKNEFVPSDFSIRADNLDHDPVNPSFPRCIIDEPLMKFWYKLDSTFKVPRANTYFRIYLKEGYASVKSFLMTELFILLLKDELNEIIYQASVAKLETSISLVSDKLELKVYGFNEKLPALLSKVLMIAKSFLPSDGRFKVIKEDLERNLKNANMKPLSHSSYLRLQVLCKSFYDVEEKQCVLSDLSLADLNAFIPELRSQLYIEALCHGNLFQEEAINLSNIIRNNLSVQPLPVNMRHEEHVICLPPSANLVRDVNVKNKSETNSVVELYFQIEPEVGLDSIKLKALADLFDEIVQEPLFNQLRTKEQLGYVVECSPRVTYRINGFCFVVQSSKYNPVYLLGRIENFINGLEELLGGLDDASFENYKSGLMAKLLEKDHSLQYETNRLWNQITDKRYMFDSSLKEAEKLKSIHKSDVINWFRTYLHQSSPKCRRLTIRLWGCNIDSKEVETRPDSEQVITDITAFKVSSEYYPSLC</sequence>
<evidence type="ECO:0000259" key="12">
    <source>
        <dbReference type="Pfam" id="PF16187"/>
    </source>
</evidence>
<evidence type="ECO:0000313" key="15">
    <source>
        <dbReference type="Proteomes" id="UP000886885"/>
    </source>
</evidence>
<comment type="caution">
    <text evidence="14">The sequence shown here is derived from an EMBL/GenBank/DDBJ whole genome shotgun (WGS) entry which is preliminary data.</text>
</comment>
<dbReference type="GO" id="GO:0004222">
    <property type="term" value="F:metalloendopeptidase activity"/>
    <property type="evidence" value="ECO:0007669"/>
    <property type="project" value="InterPro"/>
</dbReference>
<dbReference type="GO" id="GO:0005829">
    <property type="term" value="C:cytosol"/>
    <property type="evidence" value="ECO:0007669"/>
    <property type="project" value="TreeGrafter"/>
</dbReference>
<feature type="region of interest" description="Disordered" evidence="9">
    <location>
        <begin position="83"/>
        <end position="148"/>
    </location>
</feature>
<dbReference type="Pfam" id="PF16187">
    <property type="entry name" value="Peptidase_M16_M"/>
    <property type="match status" value="1"/>
</dbReference>
<dbReference type="EMBL" id="JAAWWB010000025">
    <property type="protein sequence ID" value="KAG6752525.1"/>
    <property type="molecule type" value="Genomic_DNA"/>
</dbReference>
<proteinExistence type="inferred from homology"/>
<evidence type="ECO:0000313" key="14">
    <source>
        <dbReference type="EMBL" id="KAG6752525.1"/>
    </source>
</evidence>
<dbReference type="Pfam" id="PF05193">
    <property type="entry name" value="Peptidase_M16_C"/>
    <property type="match status" value="1"/>
</dbReference>
<dbReference type="PANTHER" id="PTHR43690:SF18">
    <property type="entry name" value="INSULIN-DEGRADING ENZYME-RELATED"/>
    <property type="match status" value="1"/>
</dbReference>
<dbReference type="Proteomes" id="UP000886885">
    <property type="component" value="Chromosome 13A"/>
</dbReference>
<dbReference type="AlphaFoldDB" id="A0A8X8CFK6"/>
<evidence type="ECO:0000256" key="5">
    <source>
        <dbReference type="ARBA" id="ARBA00022801"/>
    </source>
</evidence>